<evidence type="ECO:0000313" key="2">
    <source>
        <dbReference type="EMBL" id="MCI05951.1"/>
    </source>
</evidence>
<protein>
    <submittedName>
        <fullName evidence="2">Uncharacterized protein</fullName>
    </submittedName>
</protein>
<evidence type="ECO:0000313" key="3">
    <source>
        <dbReference type="Proteomes" id="UP000265520"/>
    </source>
</evidence>
<dbReference type="AlphaFoldDB" id="A0A392P1L5"/>
<name>A0A392P1L5_9FABA</name>
<accession>A0A392P1L5</accession>
<dbReference type="Proteomes" id="UP000265520">
    <property type="component" value="Unassembled WGS sequence"/>
</dbReference>
<organism evidence="2 3">
    <name type="scientific">Trifolium medium</name>
    <dbReference type="NCBI Taxonomy" id="97028"/>
    <lineage>
        <taxon>Eukaryota</taxon>
        <taxon>Viridiplantae</taxon>
        <taxon>Streptophyta</taxon>
        <taxon>Embryophyta</taxon>
        <taxon>Tracheophyta</taxon>
        <taxon>Spermatophyta</taxon>
        <taxon>Magnoliopsida</taxon>
        <taxon>eudicotyledons</taxon>
        <taxon>Gunneridae</taxon>
        <taxon>Pentapetalae</taxon>
        <taxon>rosids</taxon>
        <taxon>fabids</taxon>
        <taxon>Fabales</taxon>
        <taxon>Fabaceae</taxon>
        <taxon>Papilionoideae</taxon>
        <taxon>50 kb inversion clade</taxon>
        <taxon>NPAAA clade</taxon>
        <taxon>Hologalegina</taxon>
        <taxon>IRL clade</taxon>
        <taxon>Trifolieae</taxon>
        <taxon>Trifolium</taxon>
    </lineage>
</organism>
<reference evidence="2 3" key="1">
    <citation type="journal article" date="2018" name="Front. Plant Sci.">
        <title>Red Clover (Trifolium pratense) and Zigzag Clover (T. medium) - A Picture of Genomic Similarities and Differences.</title>
        <authorList>
            <person name="Dluhosova J."/>
            <person name="Istvanek J."/>
            <person name="Nedelnik J."/>
            <person name="Repkova J."/>
        </authorList>
    </citation>
    <scope>NUCLEOTIDE SEQUENCE [LARGE SCALE GENOMIC DNA]</scope>
    <source>
        <strain evidence="3">cv. 10/8</strain>
        <tissue evidence="2">Leaf</tissue>
    </source>
</reference>
<dbReference type="EMBL" id="LXQA010060255">
    <property type="protein sequence ID" value="MCI05951.1"/>
    <property type="molecule type" value="Genomic_DNA"/>
</dbReference>
<feature type="region of interest" description="Disordered" evidence="1">
    <location>
        <begin position="1"/>
        <end position="25"/>
    </location>
</feature>
<proteinExistence type="predicted"/>
<comment type="caution">
    <text evidence="2">The sequence shown here is derived from an EMBL/GenBank/DDBJ whole genome shotgun (WGS) entry which is preliminary data.</text>
</comment>
<sequence length="51" mass="5837">MVSSPWLRSPEYRSSSASAAVPVPEKSSIVHHKEIFTVFFDPHLWKQRLGL</sequence>
<evidence type="ECO:0000256" key="1">
    <source>
        <dbReference type="SAM" id="MobiDB-lite"/>
    </source>
</evidence>
<keyword evidence="3" id="KW-1185">Reference proteome</keyword>